<feature type="transmembrane region" description="Helical" evidence="6">
    <location>
        <begin position="93"/>
        <end position="111"/>
    </location>
</feature>
<reference evidence="8" key="1">
    <citation type="submission" date="2021-07" db="EMBL/GenBank/DDBJ databases">
        <title>Zhongshania sp. CAU 1632 isolated from seawater.</title>
        <authorList>
            <person name="Kim W."/>
        </authorList>
    </citation>
    <scope>NUCLEOTIDE SEQUENCE</scope>
    <source>
        <strain evidence="8">CAU 1632</strain>
    </source>
</reference>
<comment type="caution">
    <text evidence="8">The sequence shown here is derived from an EMBL/GenBank/DDBJ whole genome shotgun (WGS) entry which is preliminary data.</text>
</comment>
<feature type="transmembrane region" description="Helical" evidence="6">
    <location>
        <begin position="20"/>
        <end position="39"/>
    </location>
</feature>
<evidence type="ECO:0000313" key="9">
    <source>
        <dbReference type="Proteomes" id="UP001166291"/>
    </source>
</evidence>
<feature type="transmembrane region" description="Helical" evidence="6">
    <location>
        <begin position="60"/>
        <end position="81"/>
    </location>
</feature>
<dbReference type="CDD" id="cd17328">
    <property type="entry name" value="MFS_spinster_like"/>
    <property type="match status" value="1"/>
</dbReference>
<keyword evidence="2" id="KW-0813">Transport</keyword>
<evidence type="ECO:0000256" key="4">
    <source>
        <dbReference type="ARBA" id="ARBA00022989"/>
    </source>
</evidence>
<comment type="subcellular location">
    <subcellularLocation>
        <location evidence="1">Membrane</location>
        <topology evidence="1">Multi-pass membrane protein</topology>
    </subcellularLocation>
</comment>
<protein>
    <submittedName>
        <fullName evidence="8">MFS transporter</fullName>
    </submittedName>
</protein>
<dbReference type="InterPro" id="IPR044770">
    <property type="entry name" value="MFS_spinster-like"/>
</dbReference>
<feature type="transmembrane region" description="Helical" evidence="6">
    <location>
        <begin position="233"/>
        <end position="252"/>
    </location>
</feature>
<evidence type="ECO:0000256" key="1">
    <source>
        <dbReference type="ARBA" id="ARBA00004141"/>
    </source>
</evidence>
<evidence type="ECO:0000256" key="2">
    <source>
        <dbReference type="ARBA" id="ARBA00022448"/>
    </source>
</evidence>
<feature type="transmembrane region" description="Helical" evidence="6">
    <location>
        <begin position="272"/>
        <end position="293"/>
    </location>
</feature>
<dbReference type="PANTHER" id="PTHR23505:SF79">
    <property type="entry name" value="PROTEIN SPINSTER"/>
    <property type="match status" value="1"/>
</dbReference>
<sequence length="444" mass="47636">MTQDGKLEEVSGDTEFRSSSAYSNYVLGILFVVYVFNFVDRQIMSVFIGPIKEEFGVSDTAMGLLVGFAFALLYTVVGIPIARWADSGNRRNIIALGLAVWSAMTVLSGLARSFATLAIARVGVGVGEAAGSPPAHSLIADYFPLNRRATALAVYASGAFVGSGIAYLGGGYLREYFDWRTAFIVVGAPGILLALVLRFTVKEPPRGYSEVGAKDDSTSTLKETLHFLMASRCWVLLMLGFSLVSLTGYAVLMWGYEFFGRVHGMSPIRIGQWMGLIVGVGGSVGTIFGGLLVDKVSVKSLHLGIKVPVWITLLGLPLGAVFLLTTSPTVSLLFFAPFYVLLNIYIPAMYAANQALAKLRMRATASAIMLFVVNIVGAGLGPLVVGILSDYFSPQFGLEAIRYALLVSLGLGVIGCVLLLVSSRYYEDGVLKTRPKKIQGRAAR</sequence>
<keyword evidence="3 6" id="KW-0812">Transmembrane</keyword>
<evidence type="ECO:0000313" key="8">
    <source>
        <dbReference type="EMBL" id="MBW2942496.1"/>
    </source>
</evidence>
<dbReference type="PROSITE" id="PS50850">
    <property type="entry name" value="MFS"/>
    <property type="match status" value="1"/>
</dbReference>
<dbReference type="Proteomes" id="UP001166291">
    <property type="component" value="Unassembled WGS sequence"/>
</dbReference>
<feature type="transmembrane region" description="Helical" evidence="6">
    <location>
        <begin position="364"/>
        <end position="388"/>
    </location>
</feature>
<evidence type="ECO:0000256" key="3">
    <source>
        <dbReference type="ARBA" id="ARBA00022692"/>
    </source>
</evidence>
<keyword evidence="4 6" id="KW-1133">Transmembrane helix</keyword>
<feature type="transmembrane region" description="Helical" evidence="6">
    <location>
        <begin position="400"/>
        <end position="421"/>
    </location>
</feature>
<accession>A0ABS6VW38</accession>
<keyword evidence="5 6" id="KW-0472">Membrane</keyword>
<organism evidence="8 9">
    <name type="scientific">Zhongshania aquimaris</name>
    <dbReference type="NCBI Taxonomy" id="2857107"/>
    <lineage>
        <taxon>Bacteria</taxon>
        <taxon>Pseudomonadati</taxon>
        <taxon>Pseudomonadota</taxon>
        <taxon>Gammaproteobacteria</taxon>
        <taxon>Cellvibrionales</taxon>
        <taxon>Spongiibacteraceae</taxon>
        <taxon>Zhongshania</taxon>
    </lineage>
</organism>
<evidence type="ECO:0000256" key="5">
    <source>
        <dbReference type="ARBA" id="ARBA00023136"/>
    </source>
</evidence>
<evidence type="ECO:0000256" key="6">
    <source>
        <dbReference type="SAM" id="Phobius"/>
    </source>
</evidence>
<evidence type="ECO:0000259" key="7">
    <source>
        <dbReference type="PROSITE" id="PS50850"/>
    </source>
</evidence>
<feature type="transmembrane region" description="Helical" evidence="6">
    <location>
        <begin position="152"/>
        <end position="173"/>
    </location>
</feature>
<dbReference type="InterPro" id="IPR011701">
    <property type="entry name" value="MFS"/>
</dbReference>
<dbReference type="Pfam" id="PF07690">
    <property type="entry name" value="MFS_1"/>
    <property type="match status" value="1"/>
</dbReference>
<feature type="transmembrane region" description="Helical" evidence="6">
    <location>
        <begin position="179"/>
        <end position="197"/>
    </location>
</feature>
<keyword evidence="9" id="KW-1185">Reference proteome</keyword>
<dbReference type="EMBL" id="JAHWDQ010000006">
    <property type="protein sequence ID" value="MBW2942496.1"/>
    <property type="molecule type" value="Genomic_DNA"/>
</dbReference>
<name>A0ABS6VW38_9GAMM</name>
<gene>
    <name evidence="8" type="ORF">KXJ70_16990</name>
</gene>
<dbReference type="PANTHER" id="PTHR23505">
    <property type="entry name" value="SPINSTER"/>
    <property type="match status" value="1"/>
</dbReference>
<feature type="transmembrane region" description="Helical" evidence="6">
    <location>
        <begin position="305"/>
        <end position="324"/>
    </location>
</feature>
<feature type="domain" description="Major facilitator superfamily (MFS) profile" evidence="7">
    <location>
        <begin position="26"/>
        <end position="427"/>
    </location>
</feature>
<feature type="transmembrane region" description="Helical" evidence="6">
    <location>
        <begin position="330"/>
        <end position="352"/>
    </location>
</feature>
<dbReference type="RefSeq" id="WP_219044743.1">
    <property type="nucleotide sequence ID" value="NZ_JAHWDQ010000006.1"/>
</dbReference>
<dbReference type="InterPro" id="IPR020846">
    <property type="entry name" value="MFS_dom"/>
</dbReference>
<proteinExistence type="predicted"/>